<feature type="domain" description="HTH luxR-type" evidence="5">
    <location>
        <begin position="13"/>
        <end position="78"/>
    </location>
</feature>
<keyword evidence="2" id="KW-0238">DNA-binding</keyword>
<dbReference type="PANTHER" id="PTHR44688">
    <property type="entry name" value="DNA-BINDING TRANSCRIPTIONAL ACTIVATOR DEVR_DOSR"/>
    <property type="match status" value="1"/>
</dbReference>
<keyword evidence="1" id="KW-0805">Transcription regulation</keyword>
<dbReference type="CDD" id="cd06170">
    <property type="entry name" value="LuxR_C_like"/>
    <property type="match status" value="1"/>
</dbReference>
<evidence type="ECO:0000256" key="4">
    <source>
        <dbReference type="SAM" id="Phobius"/>
    </source>
</evidence>
<accession>A0A3B9KXE7</accession>
<evidence type="ECO:0000256" key="2">
    <source>
        <dbReference type="ARBA" id="ARBA00023125"/>
    </source>
</evidence>
<keyword evidence="4" id="KW-1133">Transmembrane helix</keyword>
<reference evidence="6 7" key="1">
    <citation type="journal article" date="2018" name="Nat. Biotechnol.">
        <title>A standardized bacterial taxonomy based on genome phylogeny substantially revises the tree of life.</title>
        <authorList>
            <person name="Parks D.H."/>
            <person name="Chuvochina M."/>
            <person name="Waite D.W."/>
            <person name="Rinke C."/>
            <person name="Skarshewski A."/>
            <person name="Chaumeil P.A."/>
            <person name="Hugenholtz P."/>
        </authorList>
    </citation>
    <scope>NUCLEOTIDE SEQUENCE [LARGE SCALE GENOMIC DNA]</scope>
    <source>
        <strain evidence="6">UBA8557</strain>
    </source>
</reference>
<dbReference type="PROSITE" id="PS50043">
    <property type="entry name" value="HTH_LUXR_2"/>
    <property type="match status" value="1"/>
</dbReference>
<dbReference type="Proteomes" id="UP000259173">
    <property type="component" value="Unassembled WGS sequence"/>
</dbReference>
<dbReference type="SUPFAM" id="SSF46894">
    <property type="entry name" value="C-terminal effector domain of the bipartite response regulators"/>
    <property type="match status" value="1"/>
</dbReference>
<protein>
    <recommendedName>
        <fullName evidence="5">HTH luxR-type domain-containing protein</fullName>
    </recommendedName>
</protein>
<dbReference type="AlphaFoldDB" id="A0A3B9KXE7"/>
<evidence type="ECO:0000256" key="3">
    <source>
        <dbReference type="ARBA" id="ARBA00023163"/>
    </source>
</evidence>
<dbReference type="Gene3D" id="1.10.10.10">
    <property type="entry name" value="Winged helix-like DNA-binding domain superfamily/Winged helix DNA-binding domain"/>
    <property type="match status" value="1"/>
</dbReference>
<dbReference type="EMBL" id="DMBR01000067">
    <property type="protein sequence ID" value="HAE93338.1"/>
    <property type="molecule type" value="Genomic_DNA"/>
</dbReference>
<gene>
    <name evidence="6" type="ORF">DCG65_02170</name>
</gene>
<evidence type="ECO:0000259" key="5">
    <source>
        <dbReference type="PROSITE" id="PS50043"/>
    </source>
</evidence>
<dbReference type="PANTHER" id="PTHR44688:SF16">
    <property type="entry name" value="DNA-BINDING TRANSCRIPTIONAL ACTIVATOR DEVR_DOSR"/>
    <property type="match status" value="1"/>
</dbReference>
<dbReference type="Pfam" id="PF00196">
    <property type="entry name" value="GerE"/>
    <property type="match status" value="1"/>
</dbReference>
<evidence type="ECO:0000313" key="6">
    <source>
        <dbReference type="EMBL" id="HAE93338.1"/>
    </source>
</evidence>
<dbReference type="InterPro" id="IPR016032">
    <property type="entry name" value="Sig_transdc_resp-reg_C-effctor"/>
</dbReference>
<keyword evidence="4" id="KW-0472">Membrane</keyword>
<organism evidence="6 7">
    <name type="scientific">Hyphomonas atlantica</name>
    <dbReference type="NCBI Taxonomy" id="1280948"/>
    <lineage>
        <taxon>Bacteria</taxon>
        <taxon>Pseudomonadati</taxon>
        <taxon>Pseudomonadota</taxon>
        <taxon>Alphaproteobacteria</taxon>
        <taxon>Hyphomonadales</taxon>
        <taxon>Hyphomonadaceae</taxon>
        <taxon>Hyphomonas</taxon>
    </lineage>
</organism>
<sequence length="257" mass="28654">MSHTVCIPKDMDNEEKLARLTEREKVCLRQWLQHKSAKEIAADLHISHHAVEKRLKMARTKLGTTSSLQAARLLSQSEGYGRTVPQTPDLHAHTLQPQASYVPPLILGATAMTLVAAALFVLLPSMGEDPLHSETVVQVRKGDEQLESALNILIAAATVGPDGEVVLTNPLGDQRYLQPRSGHYWQISAIGHHDLPSRSLWDRTLKVRGRKALSEPLFYNSNEFPREPLRVAQRSIFLPGSDVEWQFIVAQSLEVPD</sequence>
<dbReference type="SMART" id="SM00421">
    <property type="entry name" value="HTH_LUXR"/>
    <property type="match status" value="1"/>
</dbReference>
<feature type="transmembrane region" description="Helical" evidence="4">
    <location>
        <begin position="101"/>
        <end position="123"/>
    </location>
</feature>
<dbReference type="GO" id="GO:0003677">
    <property type="term" value="F:DNA binding"/>
    <property type="evidence" value="ECO:0007669"/>
    <property type="project" value="UniProtKB-KW"/>
</dbReference>
<keyword evidence="4" id="KW-0812">Transmembrane</keyword>
<name>A0A3B9KXE7_9PROT</name>
<dbReference type="InterPro" id="IPR036388">
    <property type="entry name" value="WH-like_DNA-bd_sf"/>
</dbReference>
<proteinExistence type="predicted"/>
<dbReference type="GO" id="GO:0006355">
    <property type="term" value="P:regulation of DNA-templated transcription"/>
    <property type="evidence" value="ECO:0007669"/>
    <property type="project" value="InterPro"/>
</dbReference>
<comment type="caution">
    <text evidence="6">The sequence shown here is derived from an EMBL/GenBank/DDBJ whole genome shotgun (WGS) entry which is preliminary data.</text>
</comment>
<evidence type="ECO:0000256" key="1">
    <source>
        <dbReference type="ARBA" id="ARBA00023015"/>
    </source>
</evidence>
<evidence type="ECO:0000313" key="7">
    <source>
        <dbReference type="Proteomes" id="UP000259173"/>
    </source>
</evidence>
<keyword evidence="3" id="KW-0804">Transcription</keyword>
<dbReference type="InterPro" id="IPR000792">
    <property type="entry name" value="Tscrpt_reg_LuxR_C"/>
</dbReference>